<dbReference type="InterPro" id="IPR029028">
    <property type="entry name" value="Alpha/beta_knot_MTases"/>
</dbReference>
<keyword evidence="7" id="KW-1185">Reference proteome</keyword>
<dbReference type="GO" id="GO:0005829">
    <property type="term" value="C:cytosol"/>
    <property type="evidence" value="ECO:0007669"/>
    <property type="project" value="TreeGrafter"/>
</dbReference>
<organism evidence="6 7">
    <name type="scientific">Sphingopyxis indica</name>
    <dbReference type="NCBI Taxonomy" id="436663"/>
    <lineage>
        <taxon>Bacteria</taxon>
        <taxon>Pseudomonadati</taxon>
        <taxon>Pseudomonadota</taxon>
        <taxon>Alphaproteobacteria</taxon>
        <taxon>Sphingomonadales</taxon>
        <taxon>Sphingomonadaceae</taxon>
        <taxon>Sphingopyxis</taxon>
    </lineage>
</organism>
<keyword evidence="3 6" id="KW-0808">Transferase</keyword>
<dbReference type="Gene3D" id="3.40.1280.10">
    <property type="match status" value="1"/>
</dbReference>
<dbReference type="Proteomes" id="UP000198339">
    <property type="component" value="Unassembled WGS sequence"/>
</dbReference>
<dbReference type="Pfam" id="PF00588">
    <property type="entry name" value="SpoU_methylase"/>
    <property type="match status" value="1"/>
</dbReference>
<keyword evidence="4" id="KW-0949">S-adenosyl-L-methionine</keyword>
<keyword evidence="2 6" id="KW-0489">Methyltransferase</keyword>
<sequence length="219" mass="23662">MLNFGLTEMRLVAPRDGWPNPDAGPAASGADIVLANAEVFETLADAVTDCTTIYATTVRKRGVTKPVLTPEAAAREVHADAGRSAFVFGPERSGLETDDVALAHKIVTVPINPEFGSLNLAQAVILLAYEWSKGQALAQPPAVDLDPPAPHGEMEELIRHLVRDLDAAGYFFPADRTEATLRTLRTTLTKTGWSYNDIRMMHGIIATLGKVRKSARSED</sequence>
<evidence type="ECO:0000256" key="2">
    <source>
        <dbReference type="ARBA" id="ARBA00022603"/>
    </source>
</evidence>
<gene>
    <name evidence="6" type="ORF">SAMN06295955_11660</name>
</gene>
<protein>
    <submittedName>
        <fullName evidence="6">tRNA/rRNA methyltransferase</fullName>
    </submittedName>
</protein>
<dbReference type="PANTHER" id="PTHR42786:SF7">
    <property type="entry name" value="TRNA_RRNA METHYLTRANSFERASE SPOU TYPE DOMAIN-CONTAINING PROTEIN"/>
    <property type="match status" value="1"/>
</dbReference>
<dbReference type="Gene3D" id="1.10.8.590">
    <property type="match status" value="1"/>
</dbReference>
<evidence type="ECO:0000313" key="6">
    <source>
        <dbReference type="EMBL" id="SNT21569.1"/>
    </source>
</evidence>
<dbReference type="GO" id="GO:0002128">
    <property type="term" value="P:tRNA nucleoside ribose methylation"/>
    <property type="evidence" value="ECO:0007669"/>
    <property type="project" value="TreeGrafter"/>
</dbReference>
<dbReference type="EMBL" id="FZPA01000016">
    <property type="protein sequence ID" value="SNT21569.1"/>
    <property type="molecule type" value="Genomic_DNA"/>
</dbReference>
<dbReference type="PIRSF" id="PIRSF004808">
    <property type="entry name" value="LasT"/>
    <property type="match status" value="1"/>
</dbReference>
<evidence type="ECO:0000256" key="1">
    <source>
        <dbReference type="ARBA" id="ARBA00007228"/>
    </source>
</evidence>
<dbReference type="InterPro" id="IPR001537">
    <property type="entry name" value="SpoU_MeTrfase"/>
</dbReference>
<comment type="similarity">
    <text evidence="1">Belongs to the class IV-like SAM-binding methyltransferase superfamily. RNA methyltransferase TrmH family.</text>
</comment>
<dbReference type="InterPro" id="IPR029026">
    <property type="entry name" value="tRNA_m1G_MTases_N"/>
</dbReference>
<evidence type="ECO:0000256" key="3">
    <source>
        <dbReference type="ARBA" id="ARBA00022679"/>
    </source>
</evidence>
<dbReference type="SUPFAM" id="SSF75217">
    <property type="entry name" value="alpha/beta knot"/>
    <property type="match status" value="1"/>
</dbReference>
<evidence type="ECO:0000259" key="5">
    <source>
        <dbReference type="Pfam" id="PF00588"/>
    </source>
</evidence>
<dbReference type="GO" id="GO:0008173">
    <property type="term" value="F:RNA methyltransferase activity"/>
    <property type="evidence" value="ECO:0007669"/>
    <property type="project" value="InterPro"/>
</dbReference>
<evidence type="ECO:0000313" key="7">
    <source>
        <dbReference type="Proteomes" id="UP000198339"/>
    </source>
</evidence>
<feature type="domain" description="tRNA/rRNA methyltransferase SpoU type" evidence="5">
    <location>
        <begin position="2"/>
        <end position="129"/>
    </location>
</feature>
<dbReference type="AlphaFoldDB" id="A0A239KVN1"/>
<evidence type="ECO:0000256" key="4">
    <source>
        <dbReference type="ARBA" id="ARBA00022691"/>
    </source>
</evidence>
<dbReference type="CDD" id="cd18093">
    <property type="entry name" value="SpoU-like_TrmJ"/>
    <property type="match status" value="1"/>
</dbReference>
<dbReference type="InterPro" id="IPR004384">
    <property type="entry name" value="RNA_MeTrfase_TrmJ/LasT"/>
</dbReference>
<accession>A0A239KVN1</accession>
<reference evidence="6" key="1">
    <citation type="submission" date="2017-06" db="EMBL/GenBank/DDBJ databases">
        <authorList>
            <person name="Kim H.J."/>
            <person name="Triplett B.A."/>
        </authorList>
    </citation>
    <scope>NUCLEOTIDE SEQUENCE [LARGE SCALE GENOMIC DNA]</scope>
    <source>
        <strain evidence="6">DS15</strain>
    </source>
</reference>
<proteinExistence type="inferred from homology"/>
<dbReference type="GO" id="GO:0003723">
    <property type="term" value="F:RNA binding"/>
    <property type="evidence" value="ECO:0007669"/>
    <property type="project" value="InterPro"/>
</dbReference>
<name>A0A239KVN1_9SPHN</name>
<dbReference type="PANTHER" id="PTHR42786">
    <property type="entry name" value="TRNA/RRNA METHYLTRANSFERASE"/>
    <property type="match status" value="1"/>
</dbReference>